<keyword evidence="7 9" id="KW-1133">Transmembrane helix</keyword>
<keyword evidence="12" id="KW-1185">Reference proteome</keyword>
<dbReference type="InterPro" id="IPR000412">
    <property type="entry name" value="ABC_2_transport"/>
</dbReference>
<sequence length="254" mass="28989">MNSLTYNFDLIWHLVRCDFIIRYKGSILGVLWSLTLPLTQLLVLVFLFQKVVPLDIDAYPAFVFSALAPWTWFNSCLGSAGNLLINNRNLILRPRFTPYTLIIVNVLSNMLNYLIALPILFSLLLIYDRPIAPTILFLPLLMLLQGILIVGLGLIIATLNVFYRDVQHIVAVVTMLLFYMTPVFYQPQAVAEKFRILYTLNPVAVLIQVYRSIFFYGTAPEWSPLLYVGAVSVLVCAFGFLFYARNLHDIIDTI</sequence>
<comment type="caution">
    <text evidence="11">The sequence shown here is derived from an EMBL/GenBank/DDBJ whole genome shotgun (WGS) entry which is preliminary data.</text>
</comment>
<name>A0A0M2UQQ2_9BACT</name>
<protein>
    <recommendedName>
        <fullName evidence="9">Transport permease protein</fullName>
    </recommendedName>
</protein>
<feature type="transmembrane region" description="Helical" evidence="9">
    <location>
        <begin position="27"/>
        <end position="47"/>
    </location>
</feature>
<evidence type="ECO:0000313" key="11">
    <source>
        <dbReference type="EMBL" id="KKO18423.1"/>
    </source>
</evidence>
<dbReference type="InterPro" id="IPR047817">
    <property type="entry name" value="ABC2_TM_bact-type"/>
</dbReference>
<keyword evidence="4 9" id="KW-1003">Cell membrane</keyword>
<dbReference type="InterPro" id="IPR013525">
    <property type="entry name" value="ABC2_TM"/>
</dbReference>
<dbReference type="PRINTS" id="PR00164">
    <property type="entry name" value="ABC2TRNSPORT"/>
</dbReference>
<dbReference type="GO" id="GO:0140359">
    <property type="term" value="F:ABC-type transporter activity"/>
    <property type="evidence" value="ECO:0007669"/>
    <property type="project" value="InterPro"/>
</dbReference>
<evidence type="ECO:0000256" key="9">
    <source>
        <dbReference type="RuleBase" id="RU361157"/>
    </source>
</evidence>
<dbReference type="PROSITE" id="PS51012">
    <property type="entry name" value="ABC_TM2"/>
    <property type="match status" value="1"/>
</dbReference>
<evidence type="ECO:0000256" key="2">
    <source>
        <dbReference type="ARBA" id="ARBA00007783"/>
    </source>
</evidence>
<evidence type="ECO:0000256" key="4">
    <source>
        <dbReference type="ARBA" id="ARBA00022475"/>
    </source>
</evidence>
<dbReference type="Pfam" id="PF01061">
    <property type="entry name" value="ABC2_membrane"/>
    <property type="match status" value="1"/>
</dbReference>
<evidence type="ECO:0000256" key="3">
    <source>
        <dbReference type="ARBA" id="ARBA00022448"/>
    </source>
</evidence>
<dbReference type="GO" id="GO:0015920">
    <property type="term" value="P:lipopolysaccharide transport"/>
    <property type="evidence" value="ECO:0007669"/>
    <property type="project" value="TreeGrafter"/>
</dbReference>
<dbReference type="AlphaFoldDB" id="A0A0M2UQQ2"/>
<keyword evidence="3 9" id="KW-0813">Transport</keyword>
<feature type="transmembrane region" description="Helical" evidence="9">
    <location>
        <begin position="134"/>
        <end position="162"/>
    </location>
</feature>
<dbReference type="Proteomes" id="UP000034954">
    <property type="component" value="Unassembled WGS sequence"/>
</dbReference>
<keyword evidence="8 9" id="KW-0472">Membrane</keyword>
<keyword evidence="6 9" id="KW-0812">Transmembrane</keyword>
<dbReference type="PANTHER" id="PTHR30413">
    <property type="entry name" value="INNER MEMBRANE TRANSPORT PERMEASE"/>
    <property type="match status" value="1"/>
</dbReference>
<comment type="similarity">
    <text evidence="2 9">Belongs to the ABC-2 integral membrane protein family.</text>
</comment>
<keyword evidence="5" id="KW-0997">Cell inner membrane</keyword>
<comment type="subcellular location">
    <subcellularLocation>
        <location evidence="1">Cell inner membrane</location>
        <topology evidence="1">Multi-pass membrane protein</topology>
    </subcellularLocation>
    <subcellularLocation>
        <location evidence="9">Cell membrane</location>
        <topology evidence="9">Multi-pass membrane protein</topology>
    </subcellularLocation>
</comment>
<feature type="transmembrane region" description="Helical" evidence="9">
    <location>
        <begin position="59"/>
        <end position="81"/>
    </location>
</feature>
<reference evidence="11 12" key="1">
    <citation type="journal article" date="2013" name="BMC Microbiol.">
        <title>Identification of the type II cytochrome c maturation pathway in anammox bacteria by comparative genomics.</title>
        <authorList>
            <person name="Ferousi C."/>
            <person name="Speth D.R."/>
            <person name="Reimann J."/>
            <person name="Op den Camp H.J."/>
            <person name="Allen J.W."/>
            <person name="Keltjens J.T."/>
            <person name="Jetten M.S."/>
        </authorList>
    </citation>
    <scope>NUCLEOTIDE SEQUENCE [LARGE SCALE GENOMIC DNA]</scope>
    <source>
        <strain evidence="11">RU1</strain>
    </source>
</reference>
<organism evidence="11 12">
    <name type="scientific">Candidatus Brocadia fulgida</name>
    <dbReference type="NCBI Taxonomy" id="380242"/>
    <lineage>
        <taxon>Bacteria</taxon>
        <taxon>Pseudomonadati</taxon>
        <taxon>Planctomycetota</taxon>
        <taxon>Candidatus Brocadiia</taxon>
        <taxon>Candidatus Brocadiales</taxon>
        <taxon>Candidatus Brocadiaceae</taxon>
        <taxon>Candidatus Brocadia</taxon>
    </lineage>
</organism>
<evidence type="ECO:0000256" key="1">
    <source>
        <dbReference type="ARBA" id="ARBA00004429"/>
    </source>
</evidence>
<feature type="transmembrane region" description="Helical" evidence="9">
    <location>
        <begin position="101"/>
        <end position="127"/>
    </location>
</feature>
<evidence type="ECO:0000256" key="5">
    <source>
        <dbReference type="ARBA" id="ARBA00022519"/>
    </source>
</evidence>
<dbReference type="EMBL" id="LAQJ01000271">
    <property type="protein sequence ID" value="KKO18423.1"/>
    <property type="molecule type" value="Genomic_DNA"/>
</dbReference>
<gene>
    <name evidence="11" type="ORF">BROFUL_02879</name>
</gene>
<evidence type="ECO:0000256" key="7">
    <source>
        <dbReference type="ARBA" id="ARBA00022989"/>
    </source>
</evidence>
<evidence type="ECO:0000256" key="6">
    <source>
        <dbReference type="ARBA" id="ARBA00022692"/>
    </source>
</evidence>
<evidence type="ECO:0000256" key="8">
    <source>
        <dbReference type="ARBA" id="ARBA00023136"/>
    </source>
</evidence>
<feature type="domain" description="ABC transmembrane type-2" evidence="10">
    <location>
        <begin position="28"/>
        <end position="246"/>
    </location>
</feature>
<evidence type="ECO:0000259" key="10">
    <source>
        <dbReference type="PROSITE" id="PS51012"/>
    </source>
</evidence>
<proteinExistence type="inferred from homology"/>
<accession>A0A0M2UQQ2</accession>
<feature type="transmembrane region" description="Helical" evidence="9">
    <location>
        <begin position="168"/>
        <end position="185"/>
    </location>
</feature>
<evidence type="ECO:0000313" key="12">
    <source>
        <dbReference type="Proteomes" id="UP000034954"/>
    </source>
</evidence>
<dbReference type="PANTHER" id="PTHR30413:SF8">
    <property type="entry name" value="TRANSPORT PERMEASE PROTEIN"/>
    <property type="match status" value="1"/>
</dbReference>
<feature type="transmembrane region" description="Helical" evidence="9">
    <location>
        <begin position="225"/>
        <end position="244"/>
    </location>
</feature>
<dbReference type="GO" id="GO:0043190">
    <property type="term" value="C:ATP-binding cassette (ABC) transporter complex"/>
    <property type="evidence" value="ECO:0007669"/>
    <property type="project" value="InterPro"/>
</dbReference>